<evidence type="ECO:0000313" key="2">
    <source>
        <dbReference type="EMBL" id="CEN61900.1"/>
    </source>
</evidence>
<dbReference type="EMBL" id="CDMC01000006">
    <property type="protein sequence ID" value="CEN61900.1"/>
    <property type="molecule type" value="Genomic_DNA"/>
</dbReference>
<keyword evidence="3" id="KW-1185">Reference proteome</keyword>
<gene>
    <name evidence="2" type="ORF">ASPCAL08546</name>
</gene>
<organism evidence="2 3">
    <name type="scientific">Aspergillus calidoustus</name>
    <dbReference type="NCBI Taxonomy" id="454130"/>
    <lineage>
        <taxon>Eukaryota</taxon>
        <taxon>Fungi</taxon>
        <taxon>Dikarya</taxon>
        <taxon>Ascomycota</taxon>
        <taxon>Pezizomycotina</taxon>
        <taxon>Eurotiomycetes</taxon>
        <taxon>Eurotiomycetidae</taxon>
        <taxon>Eurotiales</taxon>
        <taxon>Aspergillaceae</taxon>
        <taxon>Aspergillus</taxon>
        <taxon>Aspergillus subgen. Nidulantes</taxon>
    </lineage>
</organism>
<proteinExistence type="predicted"/>
<feature type="transmembrane region" description="Helical" evidence="1">
    <location>
        <begin position="124"/>
        <end position="144"/>
    </location>
</feature>
<evidence type="ECO:0000313" key="3">
    <source>
        <dbReference type="Proteomes" id="UP000054771"/>
    </source>
</evidence>
<sequence>MSSPLLPSTSAPASTVRNYITQTLITTHAVTPDVAELVAEKWDIGRGHEFRQASLGHLQRVFGDNVGLCLYHAVREASPAPVEVTRLQVWSLAAADITGLLLMGVVILRFMPSVLGLGDQRVDPIMWAANPAWWLAFGVCAVNAAYQRRIQSIRDGLLLVGGWLAFLVGIKLAQR</sequence>
<dbReference type="OrthoDB" id="4771706at2759"/>
<dbReference type="Proteomes" id="UP000054771">
    <property type="component" value="Unassembled WGS sequence"/>
</dbReference>
<evidence type="ECO:0000256" key="1">
    <source>
        <dbReference type="SAM" id="Phobius"/>
    </source>
</evidence>
<protein>
    <submittedName>
        <fullName evidence="2">Uncharacterized protein</fullName>
    </submittedName>
</protein>
<dbReference type="AlphaFoldDB" id="A0A0U5GUM9"/>
<keyword evidence="1" id="KW-1133">Transmembrane helix</keyword>
<dbReference type="OMA" id="EKLATCW"/>
<name>A0A0U5GUM9_ASPCI</name>
<accession>A0A0U5GUM9</accession>
<reference evidence="3" key="1">
    <citation type="journal article" date="2016" name="Genome Announc.">
        <title>Draft genome sequences of fungus Aspergillus calidoustus.</title>
        <authorList>
            <person name="Horn F."/>
            <person name="Linde J."/>
            <person name="Mattern D.J."/>
            <person name="Walther G."/>
            <person name="Guthke R."/>
            <person name="Scherlach K."/>
            <person name="Martin K."/>
            <person name="Brakhage A.A."/>
            <person name="Petzke L."/>
            <person name="Valiante V."/>
        </authorList>
    </citation>
    <scope>NUCLEOTIDE SEQUENCE [LARGE SCALE GENOMIC DNA]</scope>
    <source>
        <strain evidence="3">SF006504</strain>
    </source>
</reference>
<keyword evidence="1" id="KW-0812">Transmembrane</keyword>
<feature type="transmembrane region" description="Helical" evidence="1">
    <location>
        <begin position="89"/>
        <end position="112"/>
    </location>
</feature>
<keyword evidence="1" id="KW-0472">Membrane</keyword>